<evidence type="ECO:0000256" key="1">
    <source>
        <dbReference type="PROSITE-ProRule" id="PRU00047"/>
    </source>
</evidence>
<evidence type="ECO:0000313" key="6">
    <source>
        <dbReference type="EMBL" id="CAL4793669.1"/>
    </source>
</evidence>
<sequence length="1182" mass="131011">MSEASGGGETQVNISNQLASLVPNFDPSKDDLQMYQQKVEMVLSVWPEAKISELVTRLILNTTGSAFAKLQLHHKELCTNETKSIHKLIEYLGGHWGQTGLERRFADAEKALYQCNQQSDESHDSFLARADVLWSKLKSQKLQIDDLQAYITLRGANLPSEDKKRIILDSDNTLEGKLTINRVREAVRMLGTSFFQEITGQARKNQKTKVYDSNTLMMEDLEHQGDHEDPVNAVHAEDWHEDEVIEALLAEGDDDAIFVADFEAAASEVLQTDGDLSTAYSTYVEARRKLNEKVRARGFWPLGKGKSKMNKGRGKGRPPWSKKTLQQRILESNCRLCGKKGHWKSECPTRNQGSASGSHAAAATLSVASSAAESDPAMPAEFLELPRVSESGTLKAAHAIVVPLAGMKLKIAVVEGATPFLVSNTLLRALGAMIDTNQNQLLLPRHQTKVPLKLSAKGLYLVDTNELFKVAPMPGEPIEAAETFAQDDHATVKIPEDREQPSVGDEKEIRMKASGEGHENQSNMSNGIHVQSTKFRSVSLGTMGDWQQRLSRVQSQMPAAEEETVDHLNLEQLKTMPMSFGKAHVGKSFETIWSEHPDWIKWFFNHYKSSSKVEHKKMVRFIQLRIEEEENQTTPVSTTLKATAKPKGMSKSHMAKAKCQPTPTTPWQMAEVSDTEELMIEPPWIPTEMTEVQEEVQVIHHRLQGLENAMQQVISLISQQTRPSSATPSGDLETAEGRTKVPETPEVSRTYVPGSIASSDDLSAHESANREDAQGIQFRRSLALRERARIAFHQADNDQALRSEILTVDPAETPCAWRCEFEVPSHLAKVNCQGQPPESLLLATTEKKQRTEVKLSTLTVEEQAAFKKAKESEIQNWLSTGRTQKDRVMGMEPVPELAKAVRFGENSCAAAALQVHLIGAWDQGPPQQIAMMLLASLISLVTLGRGQVIPAAPRPTDSEPCGCPDPIYGSDICYEPVCPPGYFRCCATCYEAPCYGLKKDLELSWRGIYECILCEPGDFCNGCDTFTRCPDNTQPTREGPRVSNAGSTRIADCESCAAGMEASFKRDRCVTAYTHVCNEEFVQRCIRSCKAEEPSRGKKLTPCEQIKCEMYCAKQWSDECAQVVGDICRDLTTVKDSGVIGMDGTSSEVEVLVCDVDCNSSLQSTLAVMITLLCFTRYFLGV</sequence>
<evidence type="ECO:0000259" key="3">
    <source>
        <dbReference type="PROSITE" id="PS50158"/>
    </source>
</evidence>
<reference evidence="5" key="2">
    <citation type="submission" date="2024-04" db="EMBL/GenBank/DDBJ databases">
        <authorList>
            <person name="Chen Y."/>
            <person name="Shah S."/>
            <person name="Dougan E. K."/>
            <person name="Thang M."/>
            <person name="Chan C."/>
        </authorList>
    </citation>
    <scope>NUCLEOTIDE SEQUENCE [LARGE SCALE GENOMIC DNA]</scope>
</reference>
<evidence type="ECO:0000313" key="5">
    <source>
        <dbReference type="EMBL" id="CAL1159732.1"/>
    </source>
</evidence>
<dbReference type="GO" id="GO:0003676">
    <property type="term" value="F:nucleic acid binding"/>
    <property type="evidence" value="ECO:0007669"/>
    <property type="project" value="InterPro"/>
</dbReference>
<reference evidence="4" key="1">
    <citation type="submission" date="2022-10" db="EMBL/GenBank/DDBJ databases">
        <authorList>
            <person name="Chen Y."/>
            <person name="Dougan E. K."/>
            <person name="Chan C."/>
            <person name="Rhodes N."/>
            <person name="Thang M."/>
        </authorList>
    </citation>
    <scope>NUCLEOTIDE SEQUENCE</scope>
</reference>
<dbReference type="Gene3D" id="4.10.60.10">
    <property type="entry name" value="Zinc finger, CCHC-type"/>
    <property type="match status" value="1"/>
</dbReference>
<evidence type="ECO:0000313" key="7">
    <source>
        <dbReference type="Proteomes" id="UP001152797"/>
    </source>
</evidence>
<feature type="compositionally biased region" description="Basic residues" evidence="2">
    <location>
        <begin position="305"/>
        <end position="316"/>
    </location>
</feature>
<feature type="region of interest" description="Disordered" evidence="2">
    <location>
        <begin position="633"/>
        <end position="666"/>
    </location>
</feature>
<dbReference type="InterPro" id="IPR001878">
    <property type="entry name" value="Znf_CCHC"/>
</dbReference>
<dbReference type="EMBL" id="CAMXCT020003804">
    <property type="protein sequence ID" value="CAL1159732.1"/>
    <property type="molecule type" value="Genomic_DNA"/>
</dbReference>
<dbReference type="PROSITE" id="PS50158">
    <property type="entry name" value="ZF_CCHC"/>
    <property type="match status" value="1"/>
</dbReference>
<feature type="region of interest" description="Disordered" evidence="2">
    <location>
        <begin position="301"/>
        <end position="322"/>
    </location>
</feature>
<evidence type="ECO:0000256" key="2">
    <source>
        <dbReference type="SAM" id="MobiDB-lite"/>
    </source>
</evidence>
<evidence type="ECO:0000313" key="4">
    <source>
        <dbReference type="EMBL" id="CAI4006357.1"/>
    </source>
</evidence>
<organism evidence="4">
    <name type="scientific">Cladocopium goreaui</name>
    <dbReference type="NCBI Taxonomy" id="2562237"/>
    <lineage>
        <taxon>Eukaryota</taxon>
        <taxon>Sar</taxon>
        <taxon>Alveolata</taxon>
        <taxon>Dinophyceae</taxon>
        <taxon>Suessiales</taxon>
        <taxon>Symbiodiniaceae</taxon>
        <taxon>Cladocopium</taxon>
    </lineage>
</organism>
<comment type="caution">
    <text evidence="4">The sequence shown here is derived from an EMBL/GenBank/DDBJ whole genome shotgun (WGS) entry which is preliminary data.</text>
</comment>
<dbReference type="EMBL" id="CAMXCT030003804">
    <property type="protein sequence ID" value="CAL4793669.1"/>
    <property type="molecule type" value="Genomic_DNA"/>
</dbReference>
<accession>A0A9P1GD40</accession>
<feature type="domain" description="CCHC-type" evidence="3">
    <location>
        <begin position="334"/>
        <end position="348"/>
    </location>
</feature>
<feature type="region of interest" description="Disordered" evidence="2">
    <location>
        <begin position="718"/>
        <end position="772"/>
    </location>
</feature>
<name>A0A9P1GD40_9DINO</name>
<keyword evidence="6" id="KW-0378">Hydrolase</keyword>
<dbReference type="GO" id="GO:0008270">
    <property type="term" value="F:zinc ion binding"/>
    <property type="evidence" value="ECO:0007669"/>
    <property type="project" value="UniProtKB-KW"/>
</dbReference>
<gene>
    <name evidence="4" type="ORF">C1SCF055_LOCUS32002</name>
</gene>
<keyword evidence="6" id="KW-0540">Nuclease</keyword>
<dbReference type="Pfam" id="PF00098">
    <property type="entry name" value="zf-CCHC"/>
    <property type="match status" value="1"/>
</dbReference>
<proteinExistence type="predicted"/>
<dbReference type="SMART" id="SM00343">
    <property type="entry name" value="ZnF_C2HC"/>
    <property type="match status" value="1"/>
</dbReference>
<keyword evidence="1" id="KW-0479">Metal-binding</keyword>
<dbReference type="GO" id="GO:0004527">
    <property type="term" value="F:exonuclease activity"/>
    <property type="evidence" value="ECO:0007669"/>
    <property type="project" value="UniProtKB-KW"/>
</dbReference>
<keyword evidence="7" id="KW-1185">Reference proteome</keyword>
<dbReference type="EMBL" id="CAMXCT010003804">
    <property type="protein sequence ID" value="CAI4006357.1"/>
    <property type="molecule type" value="Genomic_DNA"/>
</dbReference>
<dbReference type="Proteomes" id="UP001152797">
    <property type="component" value="Unassembled WGS sequence"/>
</dbReference>
<keyword evidence="1" id="KW-0863">Zinc-finger</keyword>
<dbReference type="OrthoDB" id="1920326at2759"/>
<keyword evidence="6" id="KW-0269">Exonuclease</keyword>
<keyword evidence="1" id="KW-0862">Zinc</keyword>
<feature type="compositionally biased region" description="Basic and acidic residues" evidence="2">
    <location>
        <begin position="762"/>
        <end position="772"/>
    </location>
</feature>
<dbReference type="SUPFAM" id="SSF57756">
    <property type="entry name" value="Retrovirus zinc finger-like domains"/>
    <property type="match status" value="1"/>
</dbReference>
<dbReference type="InterPro" id="IPR036875">
    <property type="entry name" value="Znf_CCHC_sf"/>
</dbReference>
<feature type="compositionally biased region" description="Polar residues" evidence="2">
    <location>
        <begin position="718"/>
        <end position="728"/>
    </location>
</feature>
<protein>
    <submittedName>
        <fullName evidence="6">3'-5' exonuclease (Werner Syndrome-like exonuclease)</fullName>
    </submittedName>
</protein>
<dbReference type="AlphaFoldDB" id="A0A9P1GD40"/>